<dbReference type="Proteomes" id="UP000194236">
    <property type="component" value="Unassembled WGS sequence"/>
</dbReference>
<dbReference type="InterPro" id="IPR056430">
    <property type="entry name" value="C2CD5_YbjQ-like_dom"/>
</dbReference>
<dbReference type="EMBL" id="MUJZ01010635">
    <property type="protein sequence ID" value="OTF82019.1"/>
    <property type="molecule type" value="Genomic_DNA"/>
</dbReference>
<evidence type="ECO:0000313" key="3">
    <source>
        <dbReference type="Proteomes" id="UP000194236"/>
    </source>
</evidence>
<dbReference type="InterPro" id="IPR035892">
    <property type="entry name" value="C2_domain_sf"/>
</dbReference>
<dbReference type="InterPro" id="IPR038983">
    <property type="entry name" value="C2CD5"/>
</dbReference>
<proteinExistence type="predicted"/>
<dbReference type="SUPFAM" id="SSF49562">
    <property type="entry name" value="C2 domain (Calcium/lipid-binding domain, CaLB)"/>
    <property type="match status" value="1"/>
</dbReference>
<reference evidence="2 3" key="1">
    <citation type="submission" date="2017-03" db="EMBL/GenBank/DDBJ databases">
        <title>Genome Survey of Euroglyphus maynei.</title>
        <authorList>
            <person name="Arlian L.G."/>
            <person name="Morgan M.S."/>
            <person name="Rider S.D."/>
        </authorList>
    </citation>
    <scope>NUCLEOTIDE SEQUENCE [LARGE SCALE GENOMIC DNA]</scope>
    <source>
        <strain evidence="2">Arlian Lab</strain>
        <tissue evidence="2">Whole body</tissue>
    </source>
</reference>
<dbReference type="Pfam" id="PF23025">
    <property type="entry name" value="YbjQ_2"/>
    <property type="match status" value="3"/>
</dbReference>
<dbReference type="InterPro" id="IPR000008">
    <property type="entry name" value="C2_dom"/>
</dbReference>
<dbReference type="Pfam" id="PF23128">
    <property type="entry name" value="YbjQ_4"/>
    <property type="match status" value="1"/>
</dbReference>
<dbReference type="PANTHER" id="PTHR37412">
    <property type="entry name" value="C2 DOMAIN-CONTAINING PROTEIN 5"/>
    <property type="match status" value="1"/>
</dbReference>
<dbReference type="InterPro" id="IPR037785">
    <property type="entry name" value="C2_C2CD5"/>
</dbReference>
<dbReference type="GO" id="GO:0005544">
    <property type="term" value="F:calcium-dependent phospholipid binding"/>
    <property type="evidence" value="ECO:0007669"/>
    <property type="project" value="InterPro"/>
</dbReference>
<evidence type="ECO:0000259" key="1">
    <source>
        <dbReference type="PROSITE" id="PS50004"/>
    </source>
</evidence>
<dbReference type="InterPro" id="IPR057815">
    <property type="entry name" value="C2CD5_C"/>
</dbReference>
<dbReference type="SMART" id="SM00239">
    <property type="entry name" value="C2"/>
    <property type="match status" value="1"/>
</dbReference>
<dbReference type="GO" id="GO:0031340">
    <property type="term" value="P:positive regulation of vesicle fusion"/>
    <property type="evidence" value="ECO:0007669"/>
    <property type="project" value="TreeGrafter"/>
</dbReference>
<gene>
    <name evidence="2" type="ORF">BLA29_000998</name>
</gene>
<comment type="caution">
    <text evidence="2">The sequence shown here is derived from an EMBL/GenBank/DDBJ whole genome shotgun (WGS) entry which is preliminary data.</text>
</comment>
<dbReference type="InterPro" id="IPR056431">
    <property type="entry name" value="C2CD5_YbjQ-rel_dom"/>
</dbReference>
<dbReference type="Gene3D" id="2.60.40.150">
    <property type="entry name" value="C2 domain"/>
    <property type="match status" value="1"/>
</dbReference>
<dbReference type="CDD" id="cd08688">
    <property type="entry name" value="C2_KIAA0528-like"/>
    <property type="match status" value="1"/>
</dbReference>
<dbReference type="AlphaFoldDB" id="A0A1Y3BM16"/>
<dbReference type="Pfam" id="PF00168">
    <property type="entry name" value="C2"/>
    <property type="match status" value="1"/>
</dbReference>
<dbReference type="GO" id="GO:0072659">
    <property type="term" value="P:protein localization to plasma membrane"/>
    <property type="evidence" value="ECO:0007669"/>
    <property type="project" value="TreeGrafter"/>
</dbReference>
<keyword evidence="3" id="KW-1185">Reference proteome</keyword>
<dbReference type="OrthoDB" id="419768at2759"/>
<dbReference type="PANTHER" id="PTHR37412:SF2">
    <property type="entry name" value="C2 DOMAIN-CONTAINING PROTEIN 5"/>
    <property type="match status" value="1"/>
</dbReference>
<dbReference type="PROSITE" id="PS50004">
    <property type="entry name" value="C2"/>
    <property type="match status" value="1"/>
</dbReference>
<sequence>MPGKVKVRILAGRNLPVMDKSSDASDAFVEVKLGGTTYKTEVYRRSLNPYWNSEWFRFEIDDEELQDEPLQIRIMDYDTYSANDAIGKVYIDLNPLLQKDSKHVLSGWFPIYDTMHGIRGEVNCIVKVALISDANRYRQSSCGFKFFYCPKIPEGYICEAILGFVEELVVNHDPEYQWIDKIRTPRASNEARQTLFSKISGEVQRKIGIKALDLGGNAVVGYQQHFDLEGESGIVVRGIGTAVLISKLISINNTSLTTDMPPLPDELTCKSASPTVQLYNGSSNIYIRDSDTAQASQSQSTTIKDEHHTVINCSSSLRRLSDSDLNQLNHTNDCSNKSSNSVDVGSSSSSSFNMTTIGNLGLNKSSNMSKMKLSPEKLQLLEYPFLTLKTFPPGLIANIGGIVSARSVKLLDQINNPDDPETRDAWWTELRKEIRSHKKTLNCNAVLGYTETAYISDEICILSACGTAALLKTSETDIEQLYNHFNQNIAANESKGHLYDLKSSFTQQSHAQQLKSNTTCHICHVPYQDSQVPFPTNLMMCSVCNKCKVPDFLFMTTEPYDNVPTIGYGTLIQARVCRPKRESKGEACAKEISDSLPFLEYELYRQLLTKLKIKGMNCLFNISIQISFGENMLVAVATGTGTFLSPLHPPSPPKISSGKGTWCSKLNEIQALISDSIARNRKLYNLNVKVGDSKRTTATTAYIDDPIKSEDIKCVEQKVSNTSDPVESKGTCVLLEVDDTEDADIISLMIDSDVPKGFDVCNSEYMPGKESQFVCNLQMFAQVYRTKLQSIKQFGHQFDWIIQSLFIKFRSLIPCCLTDLKFRIDIPEADIIQITLTGASIGMGPPPKMPSRQRSSNPMEHYGIELTPLSYIPKAQISHYLGNLDFFFIRESSSIRDYGGLSGFVHNFMTEVFAIVRSHVSSLSGNAMTSFHITQLLLLFNPHKNQAQCLINVAGDVVQANYFVENK</sequence>
<dbReference type="GO" id="GO:0005509">
    <property type="term" value="F:calcium ion binding"/>
    <property type="evidence" value="ECO:0007669"/>
    <property type="project" value="TreeGrafter"/>
</dbReference>
<dbReference type="GO" id="GO:0005886">
    <property type="term" value="C:plasma membrane"/>
    <property type="evidence" value="ECO:0007669"/>
    <property type="project" value="TreeGrafter"/>
</dbReference>
<feature type="domain" description="C2" evidence="1">
    <location>
        <begin position="1"/>
        <end position="109"/>
    </location>
</feature>
<name>A0A1Y3BM16_EURMA</name>
<organism evidence="2 3">
    <name type="scientific">Euroglyphus maynei</name>
    <name type="common">Mayne's house dust mite</name>
    <dbReference type="NCBI Taxonomy" id="6958"/>
    <lineage>
        <taxon>Eukaryota</taxon>
        <taxon>Metazoa</taxon>
        <taxon>Ecdysozoa</taxon>
        <taxon>Arthropoda</taxon>
        <taxon>Chelicerata</taxon>
        <taxon>Arachnida</taxon>
        <taxon>Acari</taxon>
        <taxon>Acariformes</taxon>
        <taxon>Sarcoptiformes</taxon>
        <taxon>Astigmata</taxon>
        <taxon>Psoroptidia</taxon>
        <taxon>Analgoidea</taxon>
        <taxon>Pyroglyphidae</taxon>
        <taxon>Pyroglyphinae</taxon>
        <taxon>Euroglyphus</taxon>
    </lineage>
</organism>
<protein>
    <submittedName>
        <fullName evidence="2">C2 domain-containing protein</fullName>
    </submittedName>
</protein>
<evidence type="ECO:0000313" key="2">
    <source>
        <dbReference type="EMBL" id="OTF82019.1"/>
    </source>
</evidence>
<dbReference type="Pfam" id="PF23028">
    <property type="entry name" value="YbjQ_3"/>
    <property type="match status" value="1"/>
</dbReference>
<dbReference type="GO" id="GO:0010828">
    <property type="term" value="P:positive regulation of D-glucose transmembrane transport"/>
    <property type="evidence" value="ECO:0007669"/>
    <property type="project" value="TreeGrafter"/>
</dbReference>
<dbReference type="GO" id="GO:0090314">
    <property type="term" value="P:positive regulation of protein targeting to membrane"/>
    <property type="evidence" value="ECO:0007669"/>
    <property type="project" value="TreeGrafter"/>
</dbReference>
<dbReference type="GO" id="GO:0065002">
    <property type="term" value="P:intracellular protein transmembrane transport"/>
    <property type="evidence" value="ECO:0007669"/>
    <property type="project" value="TreeGrafter"/>
</dbReference>
<accession>A0A1Y3BM16</accession>